<gene>
    <name evidence="1" type="ORF">HAX54_036403</name>
</gene>
<accession>A0ABS8VJK8</accession>
<evidence type="ECO:0000313" key="1">
    <source>
        <dbReference type="EMBL" id="MCD9646516.1"/>
    </source>
</evidence>
<sequence>MAQGHPWKYKVKLGIEDPRASGIGDLSGPRLVVKQFIHAPNVPSPLVQSPISCAQGNGTLNTDYAGENRANVFNGNQLTAEGVNSPCVEGRDQNGASMYRGCSGVKC</sequence>
<name>A0ABS8VJK8_DATST</name>
<dbReference type="EMBL" id="JACEIK010004821">
    <property type="protein sequence ID" value="MCD9646516.1"/>
    <property type="molecule type" value="Genomic_DNA"/>
</dbReference>
<reference evidence="1 2" key="1">
    <citation type="journal article" date="2021" name="BMC Genomics">
        <title>Datura genome reveals duplications of psychoactive alkaloid biosynthetic genes and high mutation rate following tissue culture.</title>
        <authorList>
            <person name="Rajewski A."/>
            <person name="Carter-House D."/>
            <person name="Stajich J."/>
            <person name="Litt A."/>
        </authorList>
    </citation>
    <scope>NUCLEOTIDE SEQUENCE [LARGE SCALE GENOMIC DNA]</scope>
    <source>
        <strain evidence="1">AR-01</strain>
    </source>
</reference>
<dbReference type="Proteomes" id="UP000823775">
    <property type="component" value="Unassembled WGS sequence"/>
</dbReference>
<protein>
    <submittedName>
        <fullName evidence="1">Uncharacterized protein</fullName>
    </submittedName>
</protein>
<keyword evidence="2" id="KW-1185">Reference proteome</keyword>
<evidence type="ECO:0000313" key="2">
    <source>
        <dbReference type="Proteomes" id="UP000823775"/>
    </source>
</evidence>
<organism evidence="1 2">
    <name type="scientific">Datura stramonium</name>
    <name type="common">Jimsonweed</name>
    <name type="synonym">Common thornapple</name>
    <dbReference type="NCBI Taxonomy" id="4076"/>
    <lineage>
        <taxon>Eukaryota</taxon>
        <taxon>Viridiplantae</taxon>
        <taxon>Streptophyta</taxon>
        <taxon>Embryophyta</taxon>
        <taxon>Tracheophyta</taxon>
        <taxon>Spermatophyta</taxon>
        <taxon>Magnoliopsida</taxon>
        <taxon>eudicotyledons</taxon>
        <taxon>Gunneridae</taxon>
        <taxon>Pentapetalae</taxon>
        <taxon>asterids</taxon>
        <taxon>lamiids</taxon>
        <taxon>Solanales</taxon>
        <taxon>Solanaceae</taxon>
        <taxon>Solanoideae</taxon>
        <taxon>Datureae</taxon>
        <taxon>Datura</taxon>
    </lineage>
</organism>
<comment type="caution">
    <text evidence="1">The sequence shown here is derived from an EMBL/GenBank/DDBJ whole genome shotgun (WGS) entry which is preliminary data.</text>
</comment>
<proteinExistence type="predicted"/>